<dbReference type="Proteomes" id="UP000077726">
    <property type="component" value="Unassembled WGS sequence"/>
</dbReference>
<dbReference type="RefSeq" id="WP_064088890.1">
    <property type="nucleotide sequence ID" value="NZ_LXSQ01000005.1"/>
</dbReference>
<proteinExistence type="predicted"/>
<name>A0A1B6W1A2_9NEIS</name>
<keyword evidence="2" id="KW-1185">Reference proteome</keyword>
<dbReference type="EMBL" id="LXSQ01000005">
    <property type="protein sequence ID" value="OAM44492.1"/>
    <property type="molecule type" value="Genomic_DNA"/>
</dbReference>
<protein>
    <submittedName>
        <fullName evidence="1">Uncharacterized protein</fullName>
    </submittedName>
</protein>
<evidence type="ECO:0000313" key="1">
    <source>
        <dbReference type="EMBL" id="OAM44492.1"/>
    </source>
</evidence>
<accession>A0A1B6W1A2</accession>
<sequence>MVEPLVEIKLMRIYKLFQVREKQSAAGQVLIDVKNFGRVYGEVTKKIHFILTSVARDGRSDFSIISMYQTGRCRYFYSQDKDGLEIKTYLERLFAEESDIFIGVSPEDDFLNILSFEGKKEVLSEKVRLKNVAHVKNLGLVKESSAINSLETLLSLEEGK</sequence>
<reference evidence="2" key="1">
    <citation type="submission" date="2016-05" db="EMBL/GenBank/DDBJ databases">
        <title>Draft genome of Corynebacterium afermentans subsp. afermentans LCDC 88199T.</title>
        <authorList>
            <person name="Bernier A.-M."/>
            <person name="Bernard K."/>
        </authorList>
    </citation>
    <scope>NUCLEOTIDE SEQUENCE [LARGE SCALE GENOMIC DNA]</scope>
    <source>
        <strain evidence="2">NML130454</strain>
    </source>
</reference>
<gene>
    <name evidence="1" type="ORF">A7Q00_01530</name>
</gene>
<evidence type="ECO:0000313" key="2">
    <source>
        <dbReference type="Proteomes" id="UP000077726"/>
    </source>
</evidence>
<organism evidence="1 2">
    <name type="scientific">Eikenella halliae</name>
    <dbReference type="NCBI Taxonomy" id="1795832"/>
    <lineage>
        <taxon>Bacteria</taxon>
        <taxon>Pseudomonadati</taxon>
        <taxon>Pseudomonadota</taxon>
        <taxon>Betaproteobacteria</taxon>
        <taxon>Neisseriales</taxon>
        <taxon>Neisseriaceae</taxon>
        <taxon>Eikenella</taxon>
    </lineage>
</organism>
<dbReference type="AlphaFoldDB" id="A0A1B6W1A2"/>
<comment type="caution">
    <text evidence="1">The sequence shown here is derived from an EMBL/GenBank/DDBJ whole genome shotgun (WGS) entry which is preliminary data.</text>
</comment>